<keyword evidence="3" id="KW-0378">Hydrolase</keyword>
<gene>
    <name evidence="5" type="ordered locus">Mpop_5466</name>
</gene>
<dbReference type="Pfam" id="PF04586">
    <property type="entry name" value="Peptidase_S78"/>
    <property type="match status" value="1"/>
</dbReference>
<feature type="domain" description="Prohead serine protease" evidence="4">
    <location>
        <begin position="15"/>
        <end position="151"/>
    </location>
</feature>
<accession>B1ZM82</accession>
<evidence type="ECO:0000256" key="3">
    <source>
        <dbReference type="ARBA" id="ARBA00022801"/>
    </source>
</evidence>
<sequence>MSLDFLERKAAISATDEGEITALAWSFASADRYGDIITKGAFSPLPASLPMLFAHDPAQVVGVWEHFAETPEGLEVRGRMFLGQTRADEVRTMIQAGALGGISIGFDKRQWAPRPDHRTGRTIRSLTLAEVSLVSVPAHPRARIRTAKNGAAAVAIAAALNRFASKL</sequence>
<organism evidence="5 6">
    <name type="scientific">Methylorubrum populi (strain ATCC BAA-705 / NCIMB 13946 / BJ001)</name>
    <name type="common">Methylobacterium populi</name>
    <dbReference type="NCBI Taxonomy" id="441620"/>
    <lineage>
        <taxon>Bacteria</taxon>
        <taxon>Pseudomonadati</taxon>
        <taxon>Pseudomonadota</taxon>
        <taxon>Alphaproteobacteria</taxon>
        <taxon>Hyphomicrobiales</taxon>
        <taxon>Methylobacteriaceae</taxon>
        <taxon>Methylorubrum</taxon>
    </lineage>
</organism>
<dbReference type="AlphaFoldDB" id="B1ZM82"/>
<dbReference type="MEROPS" id="S78.001"/>
<name>B1ZM82_METPB</name>
<dbReference type="OrthoDB" id="9804926at2"/>
<keyword evidence="1" id="KW-1188">Viral release from host cell</keyword>
<evidence type="ECO:0000256" key="2">
    <source>
        <dbReference type="ARBA" id="ARBA00022670"/>
    </source>
</evidence>
<protein>
    <recommendedName>
        <fullName evidence="4">Prohead serine protease domain-containing protein</fullName>
    </recommendedName>
</protein>
<keyword evidence="2" id="KW-0645">Protease</keyword>
<proteinExistence type="predicted"/>
<dbReference type="RefSeq" id="WP_012449415.1">
    <property type="nucleotide sequence ID" value="NC_010721.1"/>
</dbReference>
<dbReference type="EMBL" id="CP001031">
    <property type="protein sequence ID" value="ACB83555.1"/>
    <property type="molecule type" value="Genomic_DNA"/>
</dbReference>
<geneLocation type="plasmid" evidence="5 6">
    <name>pMPOP02</name>
</geneLocation>
<evidence type="ECO:0000313" key="5">
    <source>
        <dbReference type="EMBL" id="ACB83555.1"/>
    </source>
</evidence>
<dbReference type="eggNOG" id="COG3740">
    <property type="taxonomic scope" value="Bacteria"/>
</dbReference>
<dbReference type="HOGENOM" id="CLU_073043_2_0_5"/>
<dbReference type="InterPro" id="IPR006433">
    <property type="entry name" value="Prohead_protease"/>
</dbReference>
<evidence type="ECO:0000259" key="4">
    <source>
        <dbReference type="Pfam" id="PF04586"/>
    </source>
</evidence>
<reference evidence="5" key="1">
    <citation type="submission" date="2008-04" db="EMBL/GenBank/DDBJ databases">
        <title>Complete sequence of plamid2 of Methylobacterium populi BJ001.</title>
        <authorList>
            <consortium name="US DOE Joint Genome Institute"/>
            <person name="Copeland A."/>
            <person name="Lucas S."/>
            <person name="Lapidus A."/>
            <person name="Glavina del Rio T."/>
            <person name="Dalin E."/>
            <person name="Tice H."/>
            <person name="Bruce D."/>
            <person name="Goodwin L."/>
            <person name="Pitluck S."/>
            <person name="Chertkov O."/>
            <person name="Brettin T."/>
            <person name="Detter J.C."/>
            <person name="Han C."/>
            <person name="Kuske C.R."/>
            <person name="Schmutz J."/>
            <person name="Larimer F."/>
            <person name="Land M."/>
            <person name="Hauser L."/>
            <person name="Kyrpides N."/>
            <person name="Mikhailova N."/>
            <person name="Marx C."/>
            <person name="Richardson P."/>
        </authorList>
    </citation>
    <scope>NUCLEOTIDE SEQUENCE [LARGE SCALE GENOMIC DNA]</scope>
    <source>
        <strain evidence="5">BJ001</strain>
        <plasmid evidence="5">pMPOP02</plasmid>
    </source>
</reference>
<evidence type="ECO:0000256" key="1">
    <source>
        <dbReference type="ARBA" id="ARBA00022612"/>
    </source>
</evidence>
<dbReference type="Proteomes" id="UP000007136">
    <property type="component" value="Plasmid pMPOP02"/>
</dbReference>
<dbReference type="NCBIfam" id="TIGR01543">
    <property type="entry name" value="proheadase_HK97"/>
    <property type="match status" value="1"/>
</dbReference>
<dbReference type="GO" id="GO:0008233">
    <property type="term" value="F:peptidase activity"/>
    <property type="evidence" value="ECO:0007669"/>
    <property type="project" value="UniProtKB-KW"/>
</dbReference>
<dbReference type="InterPro" id="IPR054613">
    <property type="entry name" value="Peptidase_S78_dom"/>
</dbReference>
<dbReference type="KEGG" id="mpo:Mpop_5466"/>
<evidence type="ECO:0000313" key="6">
    <source>
        <dbReference type="Proteomes" id="UP000007136"/>
    </source>
</evidence>
<keyword evidence="5" id="KW-0614">Plasmid</keyword>
<dbReference type="GO" id="GO:0006508">
    <property type="term" value="P:proteolysis"/>
    <property type="evidence" value="ECO:0007669"/>
    <property type="project" value="UniProtKB-KW"/>
</dbReference>